<evidence type="ECO:0000313" key="2">
    <source>
        <dbReference type="Proteomes" id="UP000186136"/>
    </source>
</evidence>
<organism evidence="1 2">
    <name type="scientific">Pichia membranifaciens</name>
    <dbReference type="NCBI Taxonomy" id="4926"/>
    <lineage>
        <taxon>Eukaryota</taxon>
        <taxon>Fungi</taxon>
        <taxon>Dikarya</taxon>
        <taxon>Ascomycota</taxon>
        <taxon>Saccharomycotina</taxon>
        <taxon>Pichiomycetes</taxon>
        <taxon>Pichiales</taxon>
        <taxon>Pichiaceae</taxon>
        <taxon>Pichia</taxon>
    </lineage>
</organism>
<reference evidence="1 2" key="1">
    <citation type="submission" date="2016-08" db="EMBL/GenBank/DDBJ databases">
        <title>Whole genome shotgun sequence of Pichia membranifaciens KS47-1.</title>
        <authorList>
            <person name="Konishi M."/>
            <person name="Ishida M."/>
            <person name="Arakawa T."/>
            <person name="Kato Y."/>
            <person name="Horiuchi J."/>
        </authorList>
    </citation>
    <scope>NUCLEOTIDE SEQUENCE [LARGE SCALE GENOMIC DNA]</scope>
    <source>
        <strain evidence="1 2">KS47-1</strain>
    </source>
</reference>
<dbReference type="AlphaFoldDB" id="A0A1Q2YHN9"/>
<proteinExistence type="predicted"/>
<accession>A0A1Q2YHN9</accession>
<protein>
    <submittedName>
        <fullName evidence="1">Uncharacterized protein</fullName>
    </submittedName>
</protein>
<dbReference type="EMBL" id="BDGI01000097">
    <property type="protein sequence ID" value="GAV29066.1"/>
    <property type="molecule type" value="Genomic_DNA"/>
</dbReference>
<keyword evidence="2" id="KW-1185">Reference proteome</keyword>
<name>A0A1Q2YHN9_9ASCO</name>
<sequence length="174" mass="18882">MPVSFVLLAKDIRYESKKADTVVRFRLPPVPAQDAKAAAGSHLQTRIPAARAAHLLLPQSDETEVDVLCEDSAVPPQEPRADARSHHENVQHQVLSLLLHIRAGVDLCVPAARHAIELEHVNGVAFHPETDCVSGFLQQFFCGTLCVVVLLSHHRPHTESPHGGDAEAGPSWGV</sequence>
<evidence type="ECO:0000313" key="1">
    <source>
        <dbReference type="EMBL" id="GAV29066.1"/>
    </source>
</evidence>
<gene>
    <name evidence="1" type="ORF">PMKS-002545</name>
</gene>
<comment type="caution">
    <text evidence="1">The sequence shown here is derived from an EMBL/GenBank/DDBJ whole genome shotgun (WGS) entry which is preliminary data.</text>
</comment>
<dbReference type="Proteomes" id="UP000186136">
    <property type="component" value="Unassembled WGS sequence"/>
</dbReference>